<organism evidence="2 3">
    <name type="scientific">Lachnospira eligens</name>
    <dbReference type="NCBI Taxonomy" id="39485"/>
    <lineage>
        <taxon>Bacteria</taxon>
        <taxon>Bacillati</taxon>
        <taxon>Bacillota</taxon>
        <taxon>Clostridia</taxon>
        <taxon>Lachnospirales</taxon>
        <taxon>Lachnospiraceae</taxon>
        <taxon>Lachnospira</taxon>
    </lineage>
</organism>
<feature type="transmembrane region" description="Helical" evidence="1">
    <location>
        <begin position="13"/>
        <end position="37"/>
    </location>
</feature>
<gene>
    <name evidence="2" type="ORF">ERS852490_01418</name>
</gene>
<dbReference type="EMBL" id="CZBU01000003">
    <property type="protein sequence ID" value="CUQ77149.1"/>
    <property type="molecule type" value="Genomic_DNA"/>
</dbReference>
<dbReference type="Proteomes" id="UP000095621">
    <property type="component" value="Unassembled WGS sequence"/>
</dbReference>
<evidence type="ECO:0000313" key="2">
    <source>
        <dbReference type="EMBL" id="CUQ77149.1"/>
    </source>
</evidence>
<protein>
    <submittedName>
        <fullName evidence="2">Uncharacterized protein</fullName>
    </submittedName>
</protein>
<sequence length="61" mass="7192">MIDFWLSKNIADALYGLIVLAMFFIIMFIASAIKSAFNRHNKNKFYKQFKESKRKDDKNNG</sequence>
<keyword evidence="1" id="KW-0812">Transmembrane</keyword>
<evidence type="ECO:0000313" key="3">
    <source>
        <dbReference type="Proteomes" id="UP000095621"/>
    </source>
</evidence>
<keyword evidence="1" id="KW-1133">Transmembrane helix</keyword>
<keyword evidence="1" id="KW-0472">Membrane</keyword>
<accession>A0A174YWV1</accession>
<evidence type="ECO:0000256" key="1">
    <source>
        <dbReference type="SAM" id="Phobius"/>
    </source>
</evidence>
<name>A0A174YWV1_9FIRM</name>
<dbReference type="AlphaFoldDB" id="A0A174YWV1"/>
<proteinExistence type="predicted"/>
<reference evidence="2 3" key="1">
    <citation type="submission" date="2015-09" db="EMBL/GenBank/DDBJ databases">
        <authorList>
            <consortium name="Pathogen Informatics"/>
        </authorList>
    </citation>
    <scope>NUCLEOTIDE SEQUENCE [LARGE SCALE GENOMIC DNA]</scope>
    <source>
        <strain evidence="2 3">2789STDY5834875</strain>
    </source>
</reference>